<dbReference type="OrthoDB" id="7997461at2"/>
<sequence length="197" mass="21248">MRFLASASLAALGLVAMLASSPAAFAQAKPAAPPASQPSPQGQPPQAQPPQVKQIALTEKQIQNLMAAQQEMNAITDKLPEDADDKPDPKIQAQLEDVTKKHGFANYDEFNDVATNVALVLSGIDPKTKTFSEPPVALKKQIAAVSADKNMAEKDKKAALADMNEALKYAVNVQYPENVTLVTKYYDKLNAVMRDDE</sequence>
<feature type="region of interest" description="Disordered" evidence="1">
    <location>
        <begin position="25"/>
        <end position="53"/>
    </location>
</feature>
<protein>
    <submittedName>
        <fullName evidence="3">Uncharacterized protein</fullName>
    </submittedName>
</protein>
<keyword evidence="4" id="KW-1185">Reference proteome</keyword>
<evidence type="ECO:0000313" key="3">
    <source>
        <dbReference type="EMBL" id="CEG06888.1"/>
    </source>
</evidence>
<dbReference type="Proteomes" id="UP000035762">
    <property type="component" value="Unassembled WGS sequence"/>
</dbReference>
<dbReference type="AlphaFoldDB" id="A0A090N6I0"/>
<feature type="compositionally biased region" description="Pro residues" evidence="1">
    <location>
        <begin position="31"/>
        <end position="48"/>
    </location>
</feature>
<name>A0A090N6I0_AFIFE</name>
<proteinExistence type="predicted"/>
<dbReference type="EMBL" id="CCAZ020000001">
    <property type="protein sequence ID" value="CEG06888.1"/>
    <property type="molecule type" value="Genomic_DNA"/>
</dbReference>
<reference evidence="3 4" key="1">
    <citation type="journal article" date="2014" name="Genome Announc.">
        <title>Genome Sequence of Afipia felis Strain 76713, Isolated in Hospital Water Using an Amoeba Co-Culture Procedure.</title>
        <authorList>
            <person name="Benamar S."/>
            <person name="La Scola B."/>
            <person name="Croce O."/>
        </authorList>
    </citation>
    <scope>NUCLEOTIDE SEQUENCE [LARGE SCALE GENOMIC DNA]</scope>
    <source>
        <strain evidence="3 4">76713</strain>
    </source>
</reference>
<evidence type="ECO:0000256" key="1">
    <source>
        <dbReference type="SAM" id="MobiDB-lite"/>
    </source>
</evidence>
<accession>A0A090N6I0</accession>
<feature type="chain" id="PRO_5001860713" evidence="2">
    <location>
        <begin position="27"/>
        <end position="197"/>
    </location>
</feature>
<evidence type="ECO:0000256" key="2">
    <source>
        <dbReference type="SAM" id="SignalP"/>
    </source>
</evidence>
<keyword evidence="2" id="KW-0732">Signal</keyword>
<gene>
    <name evidence="3" type="ORF">BN961_00265</name>
</gene>
<feature type="signal peptide" evidence="2">
    <location>
        <begin position="1"/>
        <end position="26"/>
    </location>
</feature>
<organism evidence="3 4">
    <name type="scientific">Afipia felis</name>
    <name type="common">Cat scratch disease bacillus</name>
    <dbReference type="NCBI Taxonomy" id="1035"/>
    <lineage>
        <taxon>Bacteria</taxon>
        <taxon>Pseudomonadati</taxon>
        <taxon>Pseudomonadota</taxon>
        <taxon>Alphaproteobacteria</taxon>
        <taxon>Hyphomicrobiales</taxon>
        <taxon>Nitrobacteraceae</taxon>
        <taxon>Afipia</taxon>
    </lineage>
</organism>
<dbReference type="RefSeq" id="WP_009337480.1">
    <property type="nucleotide sequence ID" value="NZ_CCAZ020000001.1"/>
</dbReference>
<comment type="caution">
    <text evidence="3">The sequence shown here is derived from an EMBL/GenBank/DDBJ whole genome shotgun (WGS) entry which is preliminary data.</text>
</comment>
<evidence type="ECO:0000313" key="4">
    <source>
        <dbReference type="Proteomes" id="UP000035762"/>
    </source>
</evidence>